<proteinExistence type="predicted"/>
<evidence type="ECO:0000313" key="2">
    <source>
        <dbReference type="EMBL" id="KAH0932866.1"/>
    </source>
</evidence>
<evidence type="ECO:0000256" key="1">
    <source>
        <dbReference type="SAM" id="MobiDB-lite"/>
    </source>
</evidence>
<evidence type="ECO:0000313" key="3">
    <source>
        <dbReference type="Proteomes" id="UP000824890"/>
    </source>
</evidence>
<organism evidence="2 3">
    <name type="scientific">Brassica napus</name>
    <name type="common">Rape</name>
    <dbReference type="NCBI Taxonomy" id="3708"/>
    <lineage>
        <taxon>Eukaryota</taxon>
        <taxon>Viridiplantae</taxon>
        <taxon>Streptophyta</taxon>
        <taxon>Embryophyta</taxon>
        <taxon>Tracheophyta</taxon>
        <taxon>Spermatophyta</taxon>
        <taxon>Magnoliopsida</taxon>
        <taxon>eudicotyledons</taxon>
        <taxon>Gunneridae</taxon>
        <taxon>Pentapetalae</taxon>
        <taxon>rosids</taxon>
        <taxon>malvids</taxon>
        <taxon>Brassicales</taxon>
        <taxon>Brassicaceae</taxon>
        <taxon>Brassiceae</taxon>
        <taxon>Brassica</taxon>
    </lineage>
</organism>
<protein>
    <submittedName>
        <fullName evidence="2">Uncharacterized protein</fullName>
    </submittedName>
</protein>
<name>A0ABQ8DU24_BRANA</name>
<keyword evidence="3" id="KW-1185">Reference proteome</keyword>
<sequence>MSRRKPTEEPPSSTLPVAPHHRSRIFTTGQRRRRGVRETTTESISTKLRRGRKRRDREGERKDREGRDSRRRRQRIRRSRHRLKTAQAD</sequence>
<feature type="region of interest" description="Disordered" evidence="1">
    <location>
        <begin position="1"/>
        <end position="89"/>
    </location>
</feature>
<accession>A0ABQ8DU24</accession>
<dbReference type="Proteomes" id="UP000824890">
    <property type="component" value="Unassembled WGS sequence"/>
</dbReference>
<reference evidence="2 3" key="1">
    <citation type="submission" date="2021-05" db="EMBL/GenBank/DDBJ databases">
        <title>Genome Assembly of Synthetic Allotetraploid Brassica napus Reveals Homoeologous Exchanges between Subgenomes.</title>
        <authorList>
            <person name="Davis J.T."/>
        </authorList>
    </citation>
    <scope>NUCLEOTIDE SEQUENCE [LARGE SCALE GENOMIC DNA]</scope>
    <source>
        <strain evidence="3">cv. Da-Ae</strain>
        <tissue evidence="2">Seedling</tissue>
    </source>
</reference>
<gene>
    <name evidence="2" type="ORF">HID58_009983</name>
</gene>
<feature type="compositionally biased region" description="Basic and acidic residues" evidence="1">
    <location>
        <begin position="56"/>
        <end position="68"/>
    </location>
</feature>
<dbReference type="EMBL" id="JAGKQM010000003">
    <property type="protein sequence ID" value="KAH0932866.1"/>
    <property type="molecule type" value="Genomic_DNA"/>
</dbReference>
<feature type="compositionally biased region" description="Basic residues" evidence="1">
    <location>
        <begin position="69"/>
        <end position="89"/>
    </location>
</feature>
<comment type="caution">
    <text evidence="2">The sequence shown here is derived from an EMBL/GenBank/DDBJ whole genome shotgun (WGS) entry which is preliminary data.</text>
</comment>
<feature type="compositionally biased region" description="Basic residues" evidence="1">
    <location>
        <begin position="19"/>
        <end position="35"/>
    </location>
</feature>